<dbReference type="EMBL" id="JAGYWB010000007">
    <property type="protein sequence ID" value="KAI0515877.1"/>
    <property type="molecule type" value="Genomic_DNA"/>
</dbReference>
<reference evidence="1" key="1">
    <citation type="journal article" date="2022" name="Front. Genet.">
        <title>Chromosome-Scale Assembly of the Dendrobium nobile Genome Provides Insights Into the Molecular Mechanism of the Biosynthesis of the Medicinal Active Ingredient of Dendrobium.</title>
        <authorList>
            <person name="Xu Q."/>
            <person name="Niu S.-C."/>
            <person name="Li K.-L."/>
            <person name="Zheng P.-J."/>
            <person name="Zhang X.-J."/>
            <person name="Jia Y."/>
            <person name="Liu Y."/>
            <person name="Niu Y.-X."/>
            <person name="Yu L.-H."/>
            <person name="Chen D.-F."/>
            <person name="Zhang G.-Q."/>
        </authorList>
    </citation>
    <scope>NUCLEOTIDE SEQUENCE</scope>
    <source>
        <tissue evidence="1">Leaf</tissue>
    </source>
</reference>
<protein>
    <submittedName>
        <fullName evidence="1">Uncharacterized protein</fullName>
    </submittedName>
</protein>
<organism evidence="1 2">
    <name type="scientific">Dendrobium nobile</name>
    <name type="common">Orchid</name>
    <dbReference type="NCBI Taxonomy" id="94219"/>
    <lineage>
        <taxon>Eukaryota</taxon>
        <taxon>Viridiplantae</taxon>
        <taxon>Streptophyta</taxon>
        <taxon>Embryophyta</taxon>
        <taxon>Tracheophyta</taxon>
        <taxon>Spermatophyta</taxon>
        <taxon>Magnoliopsida</taxon>
        <taxon>Liliopsida</taxon>
        <taxon>Asparagales</taxon>
        <taxon>Orchidaceae</taxon>
        <taxon>Epidendroideae</taxon>
        <taxon>Malaxideae</taxon>
        <taxon>Dendrobiinae</taxon>
        <taxon>Dendrobium</taxon>
    </lineage>
</organism>
<keyword evidence="2" id="KW-1185">Reference proteome</keyword>
<gene>
    <name evidence="1" type="ORF">KFK09_008545</name>
</gene>
<dbReference type="Proteomes" id="UP000829196">
    <property type="component" value="Unassembled WGS sequence"/>
</dbReference>
<accession>A0A8T3BLE5</accession>
<comment type="caution">
    <text evidence="1">The sequence shown here is derived from an EMBL/GenBank/DDBJ whole genome shotgun (WGS) entry which is preliminary data.</text>
</comment>
<proteinExistence type="predicted"/>
<evidence type="ECO:0000313" key="1">
    <source>
        <dbReference type="EMBL" id="KAI0515877.1"/>
    </source>
</evidence>
<evidence type="ECO:0000313" key="2">
    <source>
        <dbReference type="Proteomes" id="UP000829196"/>
    </source>
</evidence>
<name>A0A8T3BLE5_DENNO</name>
<sequence>MSLDLLASSSDSVRVRMASEERLREFCVVSGAVCEELEVNMGEVMESWEPFSAFRSSINNLFIYPIFTGSALRIESIYK</sequence>
<dbReference type="AlphaFoldDB" id="A0A8T3BLE5"/>
<dbReference type="SMR" id="A0A8T3BLE5"/>